<sequence>MKHVILLWLLLLSALAPLRAQSSAPDSLRQHLDYLVAPLDKTQLPAPFLEEYGRRLLPV</sequence>
<organism evidence="2 3">
    <name type="scientific">Hymenobacter aquaticus</name>
    <dbReference type="NCBI Taxonomy" id="1867101"/>
    <lineage>
        <taxon>Bacteria</taxon>
        <taxon>Pseudomonadati</taxon>
        <taxon>Bacteroidota</taxon>
        <taxon>Cytophagia</taxon>
        <taxon>Cytophagales</taxon>
        <taxon>Hymenobacteraceae</taxon>
        <taxon>Hymenobacter</taxon>
    </lineage>
</organism>
<dbReference type="OrthoDB" id="4535652at2"/>
<proteinExistence type="predicted"/>
<gene>
    <name evidence="2" type="ORF">E5K00_13285</name>
</gene>
<dbReference type="AlphaFoldDB" id="A0A4Z0PXU5"/>
<dbReference type="RefSeq" id="WP_135463812.1">
    <property type="nucleotide sequence ID" value="NZ_SRLC01000002.1"/>
</dbReference>
<evidence type="ECO:0000313" key="3">
    <source>
        <dbReference type="Proteomes" id="UP000297549"/>
    </source>
</evidence>
<keyword evidence="1" id="KW-0732">Signal</keyword>
<accession>A0A4Z0PXU5</accession>
<keyword evidence="3" id="KW-1185">Reference proteome</keyword>
<comment type="caution">
    <text evidence="2">The sequence shown here is derived from an EMBL/GenBank/DDBJ whole genome shotgun (WGS) entry which is preliminary data.</text>
</comment>
<protein>
    <submittedName>
        <fullName evidence="2">Uncharacterized protein</fullName>
    </submittedName>
</protein>
<evidence type="ECO:0000256" key="1">
    <source>
        <dbReference type="SAM" id="SignalP"/>
    </source>
</evidence>
<feature type="signal peptide" evidence="1">
    <location>
        <begin position="1"/>
        <end position="22"/>
    </location>
</feature>
<dbReference type="Proteomes" id="UP000297549">
    <property type="component" value="Unassembled WGS sequence"/>
</dbReference>
<feature type="chain" id="PRO_5021299466" evidence="1">
    <location>
        <begin position="23"/>
        <end position="59"/>
    </location>
</feature>
<reference evidence="2 3" key="1">
    <citation type="submission" date="2019-04" db="EMBL/GenBank/DDBJ databases">
        <authorList>
            <person name="Feng G."/>
            <person name="Zhang J."/>
            <person name="Zhu H."/>
        </authorList>
    </citation>
    <scope>NUCLEOTIDE SEQUENCE [LARGE SCALE GENOMIC DNA]</scope>
    <source>
        <strain evidence="2 3">JCM 31653</strain>
    </source>
</reference>
<name>A0A4Z0PXU5_9BACT</name>
<dbReference type="EMBL" id="SRLC01000002">
    <property type="protein sequence ID" value="TGE21262.1"/>
    <property type="molecule type" value="Genomic_DNA"/>
</dbReference>
<evidence type="ECO:0000313" key="2">
    <source>
        <dbReference type="EMBL" id="TGE21262.1"/>
    </source>
</evidence>